<feature type="active site" description="Charge relay system" evidence="5">
    <location>
        <position position="155"/>
    </location>
</feature>
<dbReference type="PANTHER" id="PTHR11895:SF151">
    <property type="entry name" value="GLUTAMYL-TRNA(GLN) AMIDOTRANSFERASE SUBUNIT A"/>
    <property type="match status" value="1"/>
</dbReference>
<evidence type="ECO:0000256" key="2">
    <source>
        <dbReference type="ARBA" id="ARBA00022741"/>
    </source>
</evidence>
<dbReference type="KEGG" id="ful:C4N20_10790"/>
<dbReference type="PANTHER" id="PTHR11895">
    <property type="entry name" value="TRANSAMIDASE"/>
    <property type="match status" value="1"/>
</dbReference>
<evidence type="ECO:0000256" key="5">
    <source>
        <dbReference type="HAMAP-Rule" id="MF_00120"/>
    </source>
</evidence>
<feature type="active site" description="Charge relay system" evidence="5">
    <location>
        <position position="80"/>
    </location>
</feature>
<dbReference type="NCBIfam" id="TIGR00132">
    <property type="entry name" value="gatA"/>
    <property type="match status" value="1"/>
</dbReference>
<dbReference type="GO" id="GO:0050567">
    <property type="term" value="F:glutaminyl-tRNA synthase (glutamine-hydrolyzing) activity"/>
    <property type="evidence" value="ECO:0007669"/>
    <property type="project" value="UniProtKB-UniRule"/>
</dbReference>
<gene>
    <name evidence="5 7" type="primary">gatA</name>
    <name evidence="7" type="ORF">NCTC12112_00714</name>
</gene>
<organism evidence="7 8">
    <name type="scientific">Fusobacterium ulcerans</name>
    <dbReference type="NCBI Taxonomy" id="861"/>
    <lineage>
        <taxon>Bacteria</taxon>
        <taxon>Fusobacteriati</taxon>
        <taxon>Fusobacteriota</taxon>
        <taxon>Fusobacteriia</taxon>
        <taxon>Fusobacteriales</taxon>
        <taxon>Fusobacteriaceae</taxon>
        <taxon>Fusobacterium</taxon>
    </lineage>
</organism>
<dbReference type="HAMAP" id="MF_00120">
    <property type="entry name" value="GatA"/>
    <property type="match status" value="1"/>
</dbReference>
<dbReference type="RefSeq" id="WP_005976230.1">
    <property type="nucleotide sequence ID" value="NZ_CABKNW010000001.1"/>
</dbReference>
<dbReference type="SUPFAM" id="SSF75304">
    <property type="entry name" value="Amidase signature (AS) enzymes"/>
    <property type="match status" value="1"/>
</dbReference>
<dbReference type="GO" id="GO:0006412">
    <property type="term" value="P:translation"/>
    <property type="evidence" value="ECO:0007669"/>
    <property type="project" value="UniProtKB-UniRule"/>
</dbReference>
<evidence type="ECO:0000259" key="6">
    <source>
        <dbReference type="Pfam" id="PF01425"/>
    </source>
</evidence>
<keyword evidence="4 5" id="KW-0648">Protein biosynthesis</keyword>
<proteinExistence type="inferred from homology"/>
<dbReference type="EMBL" id="LS483487">
    <property type="protein sequence ID" value="SQJ00420.1"/>
    <property type="molecule type" value="Genomic_DNA"/>
</dbReference>
<dbReference type="Proteomes" id="UP000249008">
    <property type="component" value="Chromosome 1"/>
</dbReference>
<feature type="active site" description="Acyl-ester intermediate" evidence="5">
    <location>
        <position position="179"/>
    </location>
</feature>
<dbReference type="GO" id="GO:0030956">
    <property type="term" value="C:glutamyl-tRNA(Gln) amidotransferase complex"/>
    <property type="evidence" value="ECO:0007669"/>
    <property type="project" value="InterPro"/>
</dbReference>
<dbReference type="EC" id="6.3.5.7" evidence="5"/>
<dbReference type="InterPro" id="IPR023631">
    <property type="entry name" value="Amidase_dom"/>
</dbReference>
<name>A0AAX2JB85_9FUSO</name>
<dbReference type="InterPro" id="IPR000120">
    <property type="entry name" value="Amidase"/>
</dbReference>
<keyword evidence="3 5" id="KW-0067">ATP-binding</keyword>
<comment type="catalytic activity">
    <reaction evidence="5">
        <text>L-glutamyl-tRNA(Gln) + L-glutamine + ATP + H2O = L-glutaminyl-tRNA(Gln) + L-glutamate + ADP + phosphate + H(+)</text>
        <dbReference type="Rhea" id="RHEA:17521"/>
        <dbReference type="Rhea" id="RHEA-COMP:9681"/>
        <dbReference type="Rhea" id="RHEA-COMP:9684"/>
        <dbReference type="ChEBI" id="CHEBI:15377"/>
        <dbReference type="ChEBI" id="CHEBI:15378"/>
        <dbReference type="ChEBI" id="CHEBI:29985"/>
        <dbReference type="ChEBI" id="CHEBI:30616"/>
        <dbReference type="ChEBI" id="CHEBI:43474"/>
        <dbReference type="ChEBI" id="CHEBI:58359"/>
        <dbReference type="ChEBI" id="CHEBI:78520"/>
        <dbReference type="ChEBI" id="CHEBI:78521"/>
        <dbReference type="ChEBI" id="CHEBI:456216"/>
        <dbReference type="EC" id="6.3.5.7"/>
    </reaction>
</comment>
<evidence type="ECO:0000313" key="7">
    <source>
        <dbReference type="EMBL" id="SQJ00420.1"/>
    </source>
</evidence>
<evidence type="ECO:0000256" key="1">
    <source>
        <dbReference type="ARBA" id="ARBA00022598"/>
    </source>
</evidence>
<evidence type="ECO:0000256" key="3">
    <source>
        <dbReference type="ARBA" id="ARBA00022840"/>
    </source>
</evidence>
<comment type="similarity">
    <text evidence="5">Belongs to the amidase family. GatA subfamily.</text>
</comment>
<dbReference type="Gene3D" id="3.90.1300.10">
    <property type="entry name" value="Amidase signature (AS) domain"/>
    <property type="match status" value="1"/>
</dbReference>
<feature type="domain" description="Amidase" evidence="6">
    <location>
        <begin position="25"/>
        <end position="465"/>
    </location>
</feature>
<comment type="subunit">
    <text evidence="5">Heterotrimer of A, B and C subunits.</text>
</comment>
<keyword evidence="2 5" id="KW-0547">Nucleotide-binding</keyword>
<accession>A0AAX2JB85</accession>
<dbReference type="GeneID" id="78455301"/>
<dbReference type="GO" id="GO:0005524">
    <property type="term" value="F:ATP binding"/>
    <property type="evidence" value="ECO:0007669"/>
    <property type="project" value="UniProtKB-KW"/>
</dbReference>
<dbReference type="InterPro" id="IPR036928">
    <property type="entry name" value="AS_sf"/>
</dbReference>
<dbReference type="AlphaFoldDB" id="A0AAX2JB85"/>
<sequence>MENFYKLSAVEIKEKISKGEIKSEDVVKEIFERIEKIDGKIGSFVHLRKEKALGEARRVDEKVKNGEKLGALAGIPVTIKDNMVSEGDVTTSCSKILEGYTGVYDATAVKKLKEADAVIIGITNMDEFAMGSTTKTSCYKKTKNPWDTERVPGGSSGGAVASIAAQEAFISLGSDTGGSIRQPASFCGVVGLKPTYGRVSRYGLMAFASSLDQIGPVAKNVADIALCMNVIAGEDDYDATVSKKEVPDYTEFLGKDIKGMKIGVPKEYFIDGIKEDVKKVMNESLEKFRELGAEIVEISLPHTKYAVPTYYVLAPAEASSNLARFDGVRYGYRSKDIKNIDDLYINSRTEGFGDEVKRRIMIGTYVLSAGFYDAYFKKAQKVRKLIKDDFDKAFENVDIIFTPVSPSTAFKLDDVKTPIELYLEDIFTISANLAGIPGISIPAGLAEGLPVGIQLLGKPFCEGELIQAGNAFEKIRGEWKLPVID</sequence>
<protein>
    <recommendedName>
        <fullName evidence="5">Glutamyl-tRNA(Gln) amidotransferase subunit A</fullName>
        <shortName evidence="5">Glu-ADT subunit A</shortName>
        <ecNumber evidence="5">6.3.5.7</ecNumber>
    </recommendedName>
</protein>
<evidence type="ECO:0000313" key="8">
    <source>
        <dbReference type="Proteomes" id="UP000249008"/>
    </source>
</evidence>
<reference evidence="7 8" key="1">
    <citation type="submission" date="2018-06" db="EMBL/GenBank/DDBJ databases">
        <authorList>
            <consortium name="Pathogen Informatics"/>
            <person name="Doyle S."/>
        </authorList>
    </citation>
    <scope>NUCLEOTIDE SEQUENCE [LARGE SCALE GENOMIC DNA]</scope>
    <source>
        <strain evidence="7 8">NCTC12112</strain>
    </source>
</reference>
<keyword evidence="1 5" id="KW-0436">Ligase</keyword>
<dbReference type="InterPro" id="IPR004412">
    <property type="entry name" value="GatA"/>
</dbReference>
<comment type="function">
    <text evidence="5">Allows the formation of correctly charged Gln-tRNA(Gln) through the transamidation of misacylated Glu-tRNA(Gln) in organisms which lack glutaminyl-tRNA synthetase. The reaction takes place in the presence of glutamine and ATP through an activated gamma-phospho-Glu-tRNA(Gln).</text>
</comment>
<evidence type="ECO:0000256" key="4">
    <source>
        <dbReference type="ARBA" id="ARBA00022917"/>
    </source>
</evidence>
<dbReference type="Pfam" id="PF01425">
    <property type="entry name" value="Amidase"/>
    <property type="match status" value="1"/>
</dbReference>